<name>A0A212KJ81_9BACT</name>
<evidence type="ECO:0000313" key="1">
    <source>
        <dbReference type="EMBL" id="SBW11717.1"/>
    </source>
</evidence>
<dbReference type="RefSeq" id="WP_227117964.1">
    <property type="nucleotide sequence ID" value="NZ_CABUEN010000002.1"/>
</dbReference>
<proteinExistence type="predicted"/>
<dbReference type="EMBL" id="FLUP01000002">
    <property type="protein sequence ID" value="SBW11717.1"/>
    <property type="molecule type" value="Genomic_DNA"/>
</dbReference>
<reference evidence="1" key="1">
    <citation type="submission" date="2016-04" db="EMBL/GenBank/DDBJ databases">
        <authorList>
            <person name="Evans L.H."/>
            <person name="Alamgir A."/>
            <person name="Owens N."/>
            <person name="Weber N.D."/>
            <person name="Virtaneva K."/>
            <person name="Barbian K."/>
            <person name="Babar A."/>
            <person name="Rosenke K."/>
        </authorList>
    </citation>
    <scope>NUCLEOTIDE SEQUENCE</scope>
    <source>
        <strain evidence="1">92-2</strain>
    </source>
</reference>
<organism evidence="1">
    <name type="scientific">uncultured Desulfovibrio sp</name>
    <dbReference type="NCBI Taxonomy" id="167968"/>
    <lineage>
        <taxon>Bacteria</taxon>
        <taxon>Pseudomonadati</taxon>
        <taxon>Thermodesulfobacteriota</taxon>
        <taxon>Desulfovibrionia</taxon>
        <taxon>Desulfovibrionales</taxon>
        <taxon>Desulfovibrionaceae</taxon>
        <taxon>Desulfovibrio</taxon>
        <taxon>environmental samples</taxon>
    </lineage>
</organism>
<sequence length="101" mass="11121">MYNRFGTTQEMMIQTVQENGTEAVLAIDSRGLYLTTAQFVGRPIADRNRYSGVRKDVPQRLAALGLDVDALMAANQHRIQVETVSAKKVNPLKASKRGSKG</sequence>
<dbReference type="AlphaFoldDB" id="A0A212KJ81"/>
<gene>
    <name evidence="1" type="ORF">KM92DES2_20167</name>
</gene>
<accession>A0A212KJ81</accession>
<protein>
    <submittedName>
        <fullName evidence="1">Uncharacterized protein</fullName>
    </submittedName>
</protein>